<evidence type="ECO:0000256" key="1">
    <source>
        <dbReference type="SAM" id="Phobius"/>
    </source>
</evidence>
<dbReference type="PANTHER" id="PTHR31104">
    <property type="entry name" value="PEPTIDE-N4-(N-ACETYL-BETA-GLUCOSAMINYL)ASPARAGINE AMIDASE A PROTEIN"/>
    <property type="match status" value="1"/>
</dbReference>
<dbReference type="Pfam" id="PF12222">
    <property type="entry name" value="PNGaseA"/>
    <property type="match status" value="1"/>
</dbReference>
<accession>A0AAV5QM18</accession>
<dbReference type="InterPro" id="IPR021102">
    <property type="entry name" value="PNGase_A"/>
</dbReference>
<reference evidence="3 4" key="1">
    <citation type="journal article" date="2023" name="Elife">
        <title>Identification of key yeast species and microbe-microbe interactions impacting larval growth of Drosophila in the wild.</title>
        <authorList>
            <person name="Mure A."/>
            <person name="Sugiura Y."/>
            <person name="Maeda R."/>
            <person name="Honda K."/>
            <person name="Sakurai N."/>
            <person name="Takahashi Y."/>
            <person name="Watada M."/>
            <person name="Katoh T."/>
            <person name="Gotoh A."/>
            <person name="Gotoh Y."/>
            <person name="Taniguchi I."/>
            <person name="Nakamura K."/>
            <person name="Hayashi T."/>
            <person name="Katayama T."/>
            <person name="Uemura T."/>
            <person name="Hattori Y."/>
        </authorList>
    </citation>
    <scope>NUCLEOTIDE SEQUENCE [LARGE SCALE GENOMIC DNA]</scope>
    <source>
        <strain evidence="3 4">SC-9</strain>
    </source>
</reference>
<dbReference type="InterPro" id="IPR056948">
    <property type="entry name" value="PNGaseA_N"/>
</dbReference>
<name>A0AAV5QM18_9ASCO</name>
<sequence length="711" mass="78108">MKLKLENEYLPVANAPKWQTNPSSRSRCSLIRKCITYPAILILSVLSVYQHVYGELPFSRFFLVNHDVSSQINHSLHQLDSGVPSGSTTDAEGPEYHEIFEVSVPAVDYGVPVYSEVVLDDYSFGNSWGKPAMVGYTPPEDLDFNRVVVNISTVVSGVQYDRLAHLYLSDVQIWRTSTAEPGGKSVISNITKDASDYLSLFKKPGKLVYQLDNLVNNKLTGIFNVTITVHYYNYNGDAMVSSLGSSMLKSFESSVLPSQANSSLLNQIKSIYSVVYGPPSTITPLTGNNDGTPLRYLPNDDVSYTLSPLSRKTIAASARVHVSGNAAEEFWYSNVLDENVHKFESHGHHLLGKGPVRVLKFYLNDQLVAIEAPKPVIFTGGISPSLWNPVVGTNAFDLGAIDINLTPYLPLLWSKTNKLTVEVVTGTQHATLSFFSDDDSGITVEPEITPGNNWIVSAALFGWENPDITFASGLVPNATVVSKKEFAMNLGRFKPSQANQIISYSESVYGVGILQLATSQSPKPIEFGLNSSASVKFSNVQNYKKFADVESTVSTIKNNKKFSLLDPSTNFTTSLATVGKKVSYVSVFNLEITMGPTISYDVSLVQVEESKVKANGNNLYNVGKSQNGSSLFFLDPKGNHGTGKLETKIKAKIPGAADYHRKVVAENGTIVEDEVLEFEEVDAKNWEDDEHIIEIERLTEALMEIEEAQLL</sequence>
<keyword evidence="1" id="KW-0472">Membrane</keyword>
<evidence type="ECO:0000259" key="2">
    <source>
        <dbReference type="Pfam" id="PF12222"/>
    </source>
</evidence>
<feature type="transmembrane region" description="Helical" evidence="1">
    <location>
        <begin position="34"/>
        <end position="53"/>
    </location>
</feature>
<dbReference type="RefSeq" id="XP_064852489.1">
    <property type="nucleotide sequence ID" value="XM_064996417.1"/>
</dbReference>
<protein>
    <recommendedName>
        <fullName evidence="2">Peptide N-acetyl-beta-D-glucosaminyl asparaginase amidase A N-terminal domain-containing protein</fullName>
    </recommendedName>
</protein>
<organism evidence="3 4">
    <name type="scientific">Saccharomycopsis crataegensis</name>
    <dbReference type="NCBI Taxonomy" id="43959"/>
    <lineage>
        <taxon>Eukaryota</taxon>
        <taxon>Fungi</taxon>
        <taxon>Dikarya</taxon>
        <taxon>Ascomycota</taxon>
        <taxon>Saccharomycotina</taxon>
        <taxon>Saccharomycetes</taxon>
        <taxon>Saccharomycopsidaceae</taxon>
        <taxon>Saccharomycopsis</taxon>
    </lineage>
</organism>
<evidence type="ECO:0000313" key="4">
    <source>
        <dbReference type="Proteomes" id="UP001360560"/>
    </source>
</evidence>
<dbReference type="GeneID" id="90073468"/>
<proteinExistence type="predicted"/>
<keyword evidence="1" id="KW-0812">Transmembrane</keyword>
<gene>
    <name evidence="3" type="ORF">DASC09_028140</name>
</gene>
<dbReference type="AlphaFoldDB" id="A0AAV5QM18"/>
<keyword evidence="1" id="KW-1133">Transmembrane helix</keyword>
<feature type="domain" description="Peptide N-acetyl-beta-D-glucosaminyl asparaginase amidase A N-terminal" evidence="2">
    <location>
        <begin position="114"/>
        <end position="469"/>
    </location>
</feature>
<comment type="caution">
    <text evidence="3">The sequence shown here is derived from an EMBL/GenBank/DDBJ whole genome shotgun (WGS) entry which is preliminary data.</text>
</comment>
<dbReference type="Proteomes" id="UP001360560">
    <property type="component" value="Unassembled WGS sequence"/>
</dbReference>
<evidence type="ECO:0000313" key="3">
    <source>
        <dbReference type="EMBL" id="GMM35489.1"/>
    </source>
</evidence>
<dbReference type="EMBL" id="BTFZ01000006">
    <property type="protein sequence ID" value="GMM35489.1"/>
    <property type="molecule type" value="Genomic_DNA"/>
</dbReference>
<keyword evidence="4" id="KW-1185">Reference proteome</keyword>